<evidence type="ECO:0000256" key="8">
    <source>
        <dbReference type="ARBA" id="ARBA00013948"/>
    </source>
</evidence>
<dbReference type="STRING" id="1182541.W9XM55"/>
<comment type="function">
    <text evidence="1">Component of the EKC/KEOPS complex that is required for the formation of a threonylcarbamoyl group on adenosine at position 37 (t(6)A37) in tRNAs that read codons beginning with adenine. The complex is probably involved in the transfer of the threonylcarbamoyl moiety of threonylcarbamoyl-AMP (TC-AMP) to the N6 group of A37. BUD32 has ATPase activity in the context of the EKC/KEOPS complex and likely plays a supporting role to the catalytic subunit KAE1. The EKC/KEOPS complex also promotes both telomere uncapping and telomere elongation. The complex is required for efficient recruitment of transcriptional coactivators.</text>
</comment>
<evidence type="ECO:0000256" key="3">
    <source>
        <dbReference type="ARBA" id="ARBA00004496"/>
    </source>
</evidence>
<protein>
    <recommendedName>
        <fullName evidence="9">EKC/KEOPS complex subunit BUD32</fullName>
        <ecNumber evidence="7">2.7.11.1</ecNumber>
    </recommendedName>
    <alternativeName>
        <fullName evidence="25 26">Atypical Serine/threonine protein kinase BUD32</fullName>
    </alternativeName>
    <alternativeName>
        <fullName evidence="8">EKC/KEOPS complex subunit bud32</fullName>
    </alternativeName>
</protein>
<keyword evidence="17 31" id="KW-0418">Kinase</keyword>
<evidence type="ECO:0000256" key="29">
    <source>
        <dbReference type="SAM" id="MobiDB-lite"/>
    </source>
</evidence>
<dbReference type="GO" id="GO:0008033">
    <property type="term" value="P:tRNA processing"/>
    <property type="evidence" value="ECO:0007669"/>
    <property type="project" value="UniProtKB-KW"/>
</dbReference>
<comment type="similarity">
    <text evidence="5">Belongs to the protein kinase superfamily. BUD32 family.</text>
</comment>
<dbReference type="GO" id="GO:0016787">
    <property type="term" value="F:hydrolase activity"/>
    <property type="evidence" value="ECO:0007669"/>
    <property type="project" value="UniProtKB-KW"/>
</dbReference>
<feature type="compositionally biased region" description="Polar residues" evidence="29">
    <location>
        <begin position="201"/>
        <end position="221"/>
    </location>
</feature>
<dbReference type="HOGENOM" id="CLU_063953_1_0_1"/>
<dbReference type="PROSITE" id="PS50011">
    <property type="entry name" value="PROTEIN_KINASE_DOM"/>
    <property type="match status" value="1"/>
</dbReference>
<evidence type="ECO:0000256" key="5">
    <source>
        <dbReference type="ARBA" id="ARBA00010630"/>
    </source>
</evidence>
<dbReference type="PANTHER" id="PTHR12209:SF0">
    <property type="entry name" value="EKC_KEOPS COMPLEX SUBUNIT TP53RK"/>
    <property type="match status" value="1"/>
</dbReference>
<dbReference type="EMBL" id="AMWN01000011">
    <property type="protein sequence ID" value="EXJ78390.1"/>
    <property type="molecule type" value="Genomic_DNA"/>
</dbReference>
<evidence type="ECO:0000256" key="17">
    <source>
        <dbReference type="ARBA" id="ARBA00022777"/>
    </source>
</evidence>
<evidence type="ECO:0000256" key="6">
    <source>
        <dbReference type="ARBA" id="ARBA00011534"/>
    </source>
</evidence>
<dbReference type="GO" id="GO:0070525">
    <property type="term" value="P:tRNA threonylcarbamoyladenosine metabolic process"/>
    <property type="evidence" value="ECO:0007669"/>
    <property type="project" value="TreeGrafter"/>
</dbReference>
<evidence type="ECO:0000256" key="27">
    <source>
        <dbReference type="ARBA" id="ARBA00047899"/>
    </source>
</evidence>
<comment type="catalytic activity">
    <reaction evidence="28">
        <text>L-seryl-[protein] + ATP = O-phospho-L-seryl-[protein] + ADP + H(+)</text>
        <dbReference type="Rhea" id="RHEA:17989"/>
        <dbReference type="Rhea" id="RHEA-COMP:9863"/>
        <dbReference type="Rhea" id="RHEA-COMP:11604"/>
        <dbReference type="ChEBI" id="CHEBI:15378"/>
        <dbReference type="ChEBI" id="CHEBI:29999"/>
        <dbReference type="ChEBI" id="CHEBI:30616"/>
        <dbReference type="ChEBI" id="CHEBI:83421"/>
        <dbReference type="ChEBI" id="CHEBI:456216"/>
        <dbReference type="EC" id="2.7.11.1"/>
    </reaction>
</comment>
<keyword evidence="23" id="KW-0804">Transcription</keyword>
<dbReference type="SUPFAM" id="SSF56112">
    <property type="entry name" value="Protein kinase-like (PK-like)"/>
    <property type="match status" value="1"/>
</dbReference>
<evidence type="ECO:0000259" key="30">
    <source>
        <dbReference type="PROSITE" id="PS50011"/>
    </source>
</evidence>
<keyword evidence="22" id="KW-0010">Activator</keyword>
<keyword evidence="32" id="KW-1185">Reference proteome</keyword>
<dbReference type="InterPro" id="IPR011009">
    <property type="entry name" value="Kinase-like_dom_sf"/>
</dbReference>
<evidence type="ECO:0000256" key="16">
    <source>
        <dbReference type="ARBA" id="ARBA00022741"/>
    </source>
</evidence>
<comment type="catalytic activity">
    <reaction evidence="27">
        <text>L-threonyl-[protein] + ATP = O-phospho-L-threonyl-[protein] + ADP + H(+)</text>
        <dbReference type="Rhea" id="RHEA:46608"/>
        <dbReference type="Rhea" id="RHEA-COMP:11060"/>
        <dbReference type="Rhea" id="RHEA-COMP:11605"/>
        <dbReference type="ChEBI" id="CHEBI:15378"/>
        <dbReference type="ChEBI" id="CHEBI:30013"/>
        <dbReference type="ChEBI" id="CHEBI:30616"/>
        <dbReference type="ChEBI" id="CHEBI:61977"/>
        <dbReference type="ChEBI" id="CHEBI:456216"/>
        <dbReference type="EC" id="2.7.11.1"/>
    </reaction>
</comment>
<keyword evidence="24" id="KW-0539">Nucleus</keyword>
<dbReference type="PROSITE" id="PS00109">
    <property type="entry name" value="PROTEIN_KINASE_TYR"/>
    <property type="match status" value="1"/>
</dbReference>
<evidence type="ECO:0000256" key="24">
    <source>
        <dbReference type="ARBA" id="ARBA00023242"/>
    </source>
</evidence>
<comment type="caution">
    <text evidence="31">The sequence shown here is derived from an EMBL/GenBank/DDBJ whole genome shotgun (WGS) entry which is preliminary data.</text>
</comment>
<keyword evidence="11" id="KW-0963">Cytoplasm</keyword>
<keyword evidence="12" id="KW-0723">Serine/threonine-protein kinase</keyword>
<keyword evidence="18" id="KW-0378">Hydrolase</keyword>
<evidence type="ECO:0000256" key="18">
    <source>
        <dbReference type="ARBA" id="ARBA00022801"/>
    </source>
</evidence>
<evidence type="ECO:0000256" key="13">
    <source>
        <dbReference type="ARBA" id="ARBA00022553"/>
    </source>
</evidence>
<evidence type="ECO:0000256" key="26">
    <source>
        <dbReference type="ARBA" id="ARBA00033194"/>
    </source>
</evidence>
<keyword evidence="16" id="KW-0547">Nucleotide-binding</keyword>
<keyword evidence="13" id="KW-0597">Phosphoprotein</keyword>
<feature type="region of interest" description="Disordered" evidence="29">
    <location>
        <begin position="1"/>
        <end position="24"/>
    </location>
</feature>
<evidence type="ECO:0000256" key="7">
    <source>
        <dbReference type="ARBA" id="ARBA00012513"/>
    </source>
</evidence>
<dbReference type="OrthoDB" id="3399at2759"/>
<dbReference type="InterPro" id="IPR000719">
    <property type="entry name" value="Prot_kinase_dom"/>
</dbReference>
<organism evidence="31 32">
    <name type="scientific">Capronia coronata CBS 617.96</name>
    <dbReference type="NCBI Taxonomy" id="1182541"/>
    <lineage>
        <taxon>Eukaryota</taxon>
        <taxon>Fungi</taxon>
        <taxon>Dikarya</taxon>
        <taxon>Ascomycota</taxon>
        <taxon>Pezizomycotina</taxon>
        <taxon>Eurotiomycetes</taxon>
        <taxon>Chaetothyriomycetidae</taxon>
        <taxon>Chaetothyriales</taxon>
        <taxon>Herpotrichiellaceae</taxon>
        <taxon>Capronia</taxon>
    </lineage>
</organism>
<keyword evidence="20" id="KW-0779">Telomere</keyword>
<evidence type="ECO:0000256" key="28">
    <source>
        <dbReference type="ARBA" id="ARBA00048679"/>
    </source>
</evidence>
<evidence type="ECO:0000256" key="23">
    <source>
        <dbReference type="ARBA" id="ARBA00023163"/>
    </source>
</evidence>
<evidence type="ECO:0000256" key="14">
    <source>
        <dbReference type="ARBA" id="ARBA00022679"/>
    </source>
</evidence>
<comment type="subcellular location">
    <subcellularLocation>
        <location evidence="4">Chromosome</location>
        <location evidence="4">Telomere</location>
    </subcellularLocation>
    <subcellularLocation>
        <location evidence="3">Cytoplasm</location>
    </subcellularLocation>
    <subcellularLocation>
        <location evidence="2">Nucleus</location>
    </subcellularLocation>
</comment>
<dbReference type="AlphaFoldDB" id="W9XM55"/>
<evidence type="ECO:0000256" key="1">
    <source>
        <dbReference type="ARBA" id="ARBA00003747"/>
    </source>
</evidence>
<accession>W9XM55</accession>
<dbReference type="GeneID" id="19163637"/>
<dbReference type="FunFam" id="3.30.200.20:FF:000603">
    <property type="entry name" value="EKC/KEOPS complex subunit bud32"/>
    <property type="match status" value="1"/>
</dbReference>
<name>W9XM55_9EURO</name>
<evidence type="ECO:0000256" key="11">
    <source>
        <dbReference type="ARBA" id="ARBA00022490"/>
    </source>
</evidence>
<sequence length="318" mass="35102">MTSPTNTPPREKEHFLPYPFTETQPPPELITQGAEALLYRTHFLTPSTPAALKARPSKPYRHPTLDARLTKQRVLAEARVLVKLSALASDPANEVKVPAVLSLEWDASRKVKGLTGEQRGARGTPGGGAWLLMEWIDGKSVKDLLREWDLWLKEPGSTVPADEVEAQEEAVKKLLRRIGRAVGAMHSKGAVVHGDLTSSNIMLRPPTNTSVQNGSAAMTDNENAKTERKLAVPPNLDGEIVLIDFGLATQSVQDEDRAVDLYVLERAFGSTHPRQEAWFDAEVLQSQDGYRGSFKGSNIVLKRLEDVRMRGRKKSMIG</sequence>
<evidence type="ECO:0000256" key="22">
    <source>
        <dbReference type="ARBA" id="ARBA00023159"/>
    </source>
</evidence>
<proteinExistence type="inferred from homology"/>
<evidence type="ECO:0000256" key="25">
    <source>
        <dbReference type="ARBA" id="ARBA00030980"/>
    </source>
</evidence>
<evidence type="ECO:0000313" key="31">
    <source>
        <dbReference type="EMBL" id="EXJ78390.1"/>
    </source>
</evidence>
<evidence type="ECO:0000256" key="4">
    <source>
        <dbReference type="ARBA" id="ARBA00004574"/>
    </source>
</evidence>
<dbReference type="GO" id="GO:0004674">
    <property type="term" value="F:protein serine/threonine kinase activity"/>
    <property type="evidence" value="ECO:0007669"/>
    <property type="project" value="UniProtKB-KW"/>
</dbReference>
<evidence type="ECO:0000256" key="12">
    <source>
        <dbReference type="ARBA" id="ARBA00022527"/>
    </source>
</evidence>
<dbReference type="GO" id="GO:0000781">
    <property type="term" value="C:chromosome, telomeric region"/>
    <property type="evidence" value="ECO:0007669"/>
    <property type="project" value="UniProtKB-SubCell"/>
</dbReference>
<keyword evidence="21" id="KW-0805">Transcription regulation</keyword>
<dbReference type="GO" id="GO:0005829">
    <property type="term" value="C:cytosol"/>
    <property type="evidence" value="ECO:0007669"/>
    <property type="project" value="TreeGrafter"/>
</dbReference>
<evidence type="ECO:0000256" key="10">
    <source>
        <dbReference type="ARBA" id="ARBA00022454"/>
    </source>
</evidence>
<keyword evidence="19" id="KW-0067">ATP-binding</keyword>
<keyword evidence="10" id="KW-0158">Chromosome</keyword>
<dbReference type="Gene3D" id="3.30.200.20">
    <property type="entry name" value="Phosphorylase Kinase, domain 1"/>
    <property type="match status" value="1"/>
</dbReference>
<dbReference type="EC" id="2.7.11.1" evidence="7"/>
<evidence type="ECO:0000256" key="19">
    <source>
        <dbReference type="ARBA" id="ARBA00022840"/>
    </source>
</evidence>
<gene>
    <name evidence="31" type="ORF">A1O1_08790</name>
</gene>
<dbReference type="GO" id="GO:0005524">
    <property type="term" value="F:ATP binding"/>
    <property type="evidence" value="ECO:0007669"/>
    <property type="project" value="UniProtKB-KW"/>
</dbReference>
<feature type="region of interest" description="Disordered" evidence="29">
    <location>
        <begin position="201"/>
        <end position="226"/>
    </location>
</feature>
<dbReference type="Gene3D" id="1.10.510.10">
    <property type="entry name" value="Transferase(Phosphotransferase) domain 1"/>
    <property type="match status" value="1"/>
</dbReference>
<dbReference type="InterPro" id="IPR008266">
    <property type="entry name" value="Tyr_kinase_AS"/>
</dbReference>
<dbReference type="GO" id="GO:0000408">
    <property type="term" value="C:EKC/KEOPS complex"/>
    <property type="evidence" value="ECO:0007669"/>
    <property type="project" value="TreeGrafter"/>
</dbReference>
<reference evidence="31 32" key="1">
    <citation type="submission" date="2013-03" db="EMBL/GenBank/DDBJ databases">
        <title>The Genome Sequence of Capronia coronata CBS 617.96.</title>
        <authorList>
            <consortium name="The Broad Institute Genomics Platform"/>
            <person name="Cuomo C."/>
            <person name="de Hoog S."/>
            <person name="Gorbushina A."/>
            <person name="Walker B."/>
            <person name="Young S.K."/>
            <person name="Zeng Q."/>
            <person name="Gargeya S."/>
            <person name="Fitzgerald M."/>
            <person name="Haas B."/>
            <person name="Abouelleil A."/>
            <person name="Allen A.W."/>
            <person name="Alvarado L."/>
            <person name="Arachchi H.M."/>
            <person name="Berlin A.M."/>
            <person name="Chapman S.B."/>
            <person name="Gainer-Dewar J."/>
            <person name="Goldberg J."/>
            <person name="Griggs A."/>
            <person name="Gujja S."/>
            <person name="Hansen M."/>
            <person name="Howarth C."/>
            <person name="Imamovic A."/>
            <person name="Ireland A."/>
            <person name="Larimer J."/>
            <person name="McCowan C."/>
            <person name="Murphy C."/>
            <person name="Pearson M."/>
            <person name="Poon T.W."/>
            <person name="Priest M."/>
            <person name="Roberts A."/>
            <person name="Saif S."/>
            <person name="Shea T."/>
            <person name="Sisk P."/>
            <person name="Sykes S."/>
            <person name="Wortman J."/>
            <person name="Nusbaum C."/>
            <person name="Birren B."/>
        </authorList>
    </citation>
    <scope>NUCLEOTIDE SEQUENCE [LARGE SCALE GENOMIC DNA]</scope>
    <source>
        <strain evidence="31 32">CBS 617.96</strain>
    </source>
</reference>
<keyword evidence="15" id="KW-0819">tRNA processing</keyword>
<dbReference type="eggNOG" id="KOG3087">
    <property type="taxonomic scope" value="Eukaryota"/>
</dbReference>
<evidence type="ECO:0000256" key="15">
    <source>
        <dbReference type="ARBA" id="ARBA00022694"/>
    </source>
</evidence>
<feature type="domain" description="Protein kinase" evidence="30">
    <location>
        <begin position="24"/>
        <end position="318"/>
    </location>
</feature>
<dbReference type="RefSeq" id="XP_007727838.1">
    <property type="nucleotide sequence ID" value="XM_007729648.1"/>
</dbReference>
<comment type="subunit">
    <text evidence="6">Component of the EKC/KEOPS complex composed of at least BUD32, CGI121, GON7, KAE1 and PCC1; the whole complex dimerizes.</text>
</comment>
<dbReference type="GO" id="GO:0005634">
    <property type="term" value="C:nucleus"/>
    <property type="evidence" value="ECO:0007669"/>
    <property type="project" value="UniProtKB-SubCell"/>
</dbReference>
<evidence type="ECO:0000313" key="32">
    <source>
        <dbReference type="Proteomes" id="UP000019484"/>
    </source>
</evidence>
<evidence type="ECO:0000256" key="21">
    <source>
        <dbReference type="ARBA" id="ARBA00023015"/>
    </source>
</evidence>
<evidence type="ECO:0000256" key="20">
    <source>
        <dbReference type="ARBA" id="ARBA00022895"/>
    </source>
</evidence>
<dbReference type="FunFam" id="1.10.510.10:FF:000845">
    <property type="entry name" value="Probable bifunctional tRNA threonylcarbamoyladenosine biosynthesis protein"/>
    <property type="match status" value="1"/>
</dbReference>
<keyword evidence="14" id="KW-0808">Transferase</keyword>
<evidence type="ECO:0000256" key="2">
    <source>
        <dbReference type="ARBA" id="ARBA00004123"/>
    </source>
</evidence>
<dbReference type="Proteomes" id="UP000019484">
    <property type="component" value="Unassembled WGS sequence"/>
</dbReference>
<dbReference type="PANTHER" id="PTHR12209">
    <property type="entry name" value="NON-SPECIFIC SERINE/THREONINE PROTEIN KINASE"/>
    <property type="match status" value="1"/>
</dbReference>
<evidence type="ECO:0000256" key="9">
    <source>
        <dbReference type="ARBA" id="ARBA00019973"/>
    </source>
</evidence>